<evidence type="ECO:0000313" key="2">
    <source>
        <dbReference type="Proteomes" id="UP001287059"/>
    </source>
</evidence>
<dbReference type="EMBL" id="JAVIIW010000010">
    <property type="protein sequence ID" value="MDX8478959.1"/>
    <property type="molecule type" value="Genomic_DNA"/>
</dbReference>
<keyword evidence="2" id="KW-1185">Reference proteome</keyword>
<dbReference type="RefSeq" id="WP_320287436.1">
    <property type="nucleotide sequence ID" value="NZ_JAVIIW010000010.1"/>
</dbReference>
<sequence length="105" mass="11340">MPLTRDFKETVKARADTDVAFRAALLGEAVELLLNGDVDTGKLVLRDYINATIGFEELAEDVGKPSKSLMRMFSAAGNPTAGNLFSVISHLQKATGVHLAVHTRQ</sequence>
<accession>A0ABU4XZ81</accession>
<proteinExistence type="predicted"/>
<gene>
    <name evidence="1" type="ORF">RFN28_10795</name>
</gene>
<evidence type="ECO:0000313" key="1">
    <source>
        <dbReference type="EMBL" id="MDX8478959.1"/>
    </source>
</evidence>
<reference evidence="1 2" key="1">
    <citation type="submission" date="2023-08" db="EMBL/GenBank/DDBJ databases">
        <title>Implementing the SeqCode for naming new Mesorhizobium species isolated from Vachellia karroo root nodules.</title>
        <authorList>
            <person name="Van Lill M."/>
        </authorList>
    </citation>
    <scope>NUCLEOTIDE SEQUENCE [LARGE SCALE GENOMIC DNA]</scope>
    <source>
        <strain evidence="1 2">VK24D</strain>
    </source>
</reference>
<organism evidence="1 2">
    <name type="scientific">Mesorhizobium album</name>
    <dbReference type="NCBI Taxonomy" id="3072314"/>
    <lineage>
        <taxon>Bacteria</taxon>
        <taxon>Pseudomonadati</taxon>
        <taxon>Pseudomonadota</taxon>
        <taxon>Alphaproteobacteria</taxon>
        <taxon>Hyphomicrobiales</taxon>
        <taxon>Phyllobacteriaceae</taxon>
        <taxon>Mesorhizobium</taxon>
    </lineage>
</organism>
<name>A0ABU4XZ81_9HYPH</name>
<dbReference type="Proteomes" id="UP001287059">
    <property type="component" value="Unassembled WGS sequence"/>
</dbReference>
<comment type="caution">
    <text evidence="1">The sequence shown here is derived from an EMBL/GenBank/DDBJ whole genome shotgun (WGS) entry which is preliminary data.</text>
</comment>
<protein>
    <submittedName>
        <fullName evidence="1">Transcriptional regulator</fullName>
    </submittedName>
</protein>